<evidence type="ECO:0000313" key="2">
    <source>
        <dbReference type="Proteomes" id="UP001058074"/>
    </source>
</evidence>
<evidence type="ECO:0000313" key="1">
    <source>
        <dbReference type="EMBL" id="GKX68693.1"/>
    </source>
</evidence>
<protein>
    <submittedName>
        <fullName evidence="1">Proton-coupled thiamine transporter YuaJ</fullName>
    </submittedName>
</protein>
<gene>
    <name evidence="1" type="ORF">rsdtw13_39510</name>
</gene>
<accession>A0ACB5RI08</accession>
<name>A0ACB5RI08_9CLOT</name>
<reference evidence="1" key="1">
    <citation type="journal article" date="2025" name="Int. J. Syst. Evol. Microbiol.">
        <title>Inconstantimicrobium mannanitabidum sp. nov., a novel member of the family Clostridiaceae isolated from anoxic soil under the treatment of reductive soil disinfestation.</title>
        <authorList>
            <person name="Ueki A."/>
            <person name="Tonouchi A."/>
            <person name="Honma S."/>
            <person name="Kaku N."/>
            <person name="Ueki K."/>
        </authorList>
    </citation>
    <scope>NUCLEOTIDE SEQUENCE</scope>
    <source>
        <strain evidence="1">TW13</strain>
    </source>
</reference>
<dbReference type="Proteomes" id="UP001058074">
    <property type="component" value="Unassembled WGS sequence"/>
</dbReference>
<comment type="caution">
    <text evidence="1">The sequence shown here is derived from an EMBL/GenBank/DDBJ whole genome shotgun (WGS) entry which is preliminary data.</text>
</comment>
<organism evidence="1 2">
    <name type="scientific">Inconstantimicrobium mannanitabidum</name>
    <dbReference type="NCBI Taxonomy" id="1604901"/>
    <lineage>
        <taxon>Bacteria</taxon>
        <taxon>Bacillati</taxon>
        <taxon>Bacillota</taxon>
        <taxon>Clostridia</taxon>
        <taxon>Eubacteriales</taxon>
        <taxon>Clostridiaceae</taxon>
        <taxon>Inconstantimicrobium</taxon>
    </lineage>
</organism>
<sequence>MMSISDMLAKFIKNLQEFLSIPEKFSKIIVSPISIITMIGLLVLFIVLFKARKIKFDSKTIARVGLALALASILQCFKIYKFPQGGSVTLGSFIPILLIGFMYGPELGLFTGFIYGIINLLLDPYILTPVQVLFDYPLPFMCLGLTGFFRMKNGNGKISGFLNKYRNRFFDANILIGAFVAIFFKYLCHFISGVAFFAEYAGDMNPWLYSFIVNGSIGGAECLICLVILSILPVQRLMKEINRYN</sequence>
<keyword evidence="2" id="KW-1185">Reference proteome</keyword>
<dbReference type="EMBL" id="BROD01000001">
    <property type="protein sequence ID" value="GKX68693.1"/>
    <property type="molecule type" value="Genomic_DNA"/>
</dbReference>
<proteinExistence type="predicted"/>